<dbReference type="AlphaFoldDB" id="X1V084"/>
<evidence type="ECO:0000259" key="1">
    <source>
        <dbReference type="Pfam" id="PF01638"/>
    </source>
</evidence>
<dbReference type="InterPro" id="IPR036388">
    <property type="entry name" value="WH-like_DNA-bd_sf"/>
</dbReference>
<reference evidence="2" key="1">
    <citation type="journal article" date="2014" name="Front. Microbiol.">
        <title>High frequency of phylogenetically diverse reductive dehalogenase-homologous genes in deep subseafloor sedimentary metagenomes.</title>
        <authorList>
            <person name="Kawai M."/>
            <person name="Futagami T."/>
            <person name="Toyoda A."/>
            <person name="Takaki Y."/>
            <person name="Nishi S."/>
            <person name="Hori S."/>
            <person name="Arai W."/>
            <person name="Tsubouchi T."/>
            <person name="Morono Y."/>
            <person name="Uchiyama I."/>
            <person name="Ito T."/>
            <person name="Fujiyama A."/>
            <person name="Inagaki F."/>
            <person name="Takami H."/>
        </authorList>
    </citation>
    <scope>NUCLEOTIDE SEQUENCE</scope>
    <source>
        <strain evidence="2">Expedition CK06-06</strain>
    </source>
</reference>
<evidence type="ECO:0000313" key="2">
    <source>
        <dbReference type="EMBL" id="GAJ23158.1"/>
    </source>
</evidence>
<comment type="caution">
    <text evidence="2">The sequence shown here is derived from an EMBL/GenBank/DDBJ whole genome shotgun (WGS) entry which is preliminary data.</text>
</comment>
<sequence>SEDLLSHIEEKGPRRFHELYKSRDLNVSKSTLSHRLREAQNLGLIGHLSRRNGKPAYALTNDGHTLVERIKQTKK</sequence>
<dbReference type="InterPro" id="IPR002577">
    <property type="entry name" value="HTH_HxlR"/>
</dbReference>
<feature type="domain" description="HTH hxlR-type" evidence="1">
    <location>
        <begin position="8"/>
        <end position="72"/>
    </location>
</feature>
<gene>
    <name evidence="2" type="ORF">S12H4_57460</name>
</gene>
<dbReference type="Pfam" id="PF01638">
    <property type="entry name" value="HxlR"/>
    <property type="match status" value="1"/>
</dbReference>
<dbReference type="SUPFAM" id="SSF46785">
    <property type="entry name" value="Winged helix' DNA-binding domain"/>
    <property type="match status" value="1"/>
</dbReference>
<feature type="non-terminal residue" evidence="2">
    <location>
        <position position="1"/>
    </location>
</feature>
<dbReference type="InterPro" id="IPR036390">
    <property type="entry name" value="WH_DNA-bd_sf"/>
</dbReference>
<accession>X1V084</accession>
<proteinExistence type="predicted"/>
<dbReference type="Gene3D" id="1.10.10.10">
    <property type="entry name" value="Winged helix-like DNA-binding domain superfamily/Winged helix DNA-binding domain"/>
    <property type="match status" value="1"/>
</dbReference>
<protein>
    <recommendedName>
        <fullName evidence="1">HTH hxlR-type domain-containing protein</fullName>
    </recommendedName>
</protein>
<name>X1V084_9ZZZZ</name>
<dbReference type="EMBL" id="BARW01037171">
    <property type="protein sequence ID" value="GAJ23158.1"/>
    <property type="molecule type" value="Genomic_DNA"/>
</dbReference>
<organism evidence="2">
    <name type="scientific">marine sediment metagenome</name>
    <dbReference type="NCBI Taxonomy" id="412755"/>
    <lineage>
        <taxon>unclassified sequences</taxon>
        <taxon>metagenomes</taxon>
        <taxon>ecological metagenomes</taxon>
    </lineage>
</organism>